<evidence type="ECO:0000259" key="8">
    <source>
        <dbReference type="Pfam" id="PF04613"/>
    </source>
</evidence>
<evidence type="ECO:0000256" key="4">
    <source>
        <dbReference type="ARBA" id="ARBA00022737"/>
    </source>
</evidence>
<protein>
    <recommendedName>
        <fullName evidence="7">UDP-3-O-acylglucosamine N-acyltransferase</fullName>
        <ecNumber evidence="7">2.3.1.191</ecNumber>
    </recommendedName>
</protein>
<evidence type="ECO:0000256" key="6">
    <source>
        <dbReference type="ARBA" id="ARBA00023315"/>
    </source>
</evidence>
<dbReference type="Pfam" id="PF00132">
    <property type="entry name" value="Hexapep"/>
    <property type="match status" value="2"/>
</dbReference>
<comment type="subunit">
    <text evidence="7">Homotrimer.</text>
</comment>
<keyword evidence="5 7" id="KW-0443">Lipid metabolism</keyword>
<dbReference type="GO" id="GO:0016020">
    <property type="term" value="C:membrane"/>
    <property type="evidence" value="ECO:0007669"/>
    <property type="project" value="GOC"/>
</dbReference>
<reference evidence="9" key="1">
    <citation type="journal article" date="2020" name="mSystems">
        <title>Genome- and Community-Level Interaction Insights into Carbon Utilization and Element Cycling Functions of Hydrothermarchaeota in Hydrothermal Sediment.</title>
        <authorList>
            <person name="Zhou Z."/>
            <person name="Liu Y."/>
            <person name="Xu W."/>
            <person name="Pan J."/>
            <person name="Luo Z.H."/>
            <person name="Li M."/>
        </authorList>
    </citation>
    <scope>NUCLEOTIDE SEQUENCE [LARGE SCALE GENOMIC DNA]</scope>
    <source>
        <strain evidence="9">SpSt-477</strain>
    </source>
</reference>
<gene>
    <name evidence="7 9" type="primary">lpxD</name>
    <name evidence="9" type="ORF">ENS29_09780</name>
</gene>
<keyword evidence="1 7" id="KW-0444">Lipid biosynthesis</keyword>
<dbReference type="GO" id="GO:0103118">
    <property type="term" value="F:UDP-3-O-[(3R)-3-hydroxyacyl]-glucosamine N-acyltransferase activity"/>
    <property type="evidence" value="ECO:0007669"/>
    <property type="project" value="UniProtKB-EC"/>
</dbReference>
<sequence length="350" mass="37169">MKLTLGQIADMLQGDLQGDANRDIEGVAGFESAGPADITFAVSAKYLKQWDRCQAAAVLVPRQAPEQLSGNLVRVDNPQLAFNRLIRVFHPRKPAWSGVHPMAFVAPDALIGADTAIGPFTVIGAGTTIGERCMLHAHVVIGDRVTIGDDVEIFPNVSILDDTRIGNRVVIQAGTVVGSDGFGYVREGDVYHKIPHVGHVQIDDDVEIGACNTIDRATFGKTWIQKGVRTDNLVHIAHNVTVGENTLLVAQVGISGSTTIGRNVILAGQAGVSGHLTIGDRSIVGPQAGIAQSVEPGAIVSGSPEMPHSQWLRVQRILPKLPELAKRLSQLEKRLSADPPAADMLGPSSD</sequence>
<keyword evidence="2 7" id="KW-0441">Lipid A biosynthesis</keyword>
<comment type="pathway">
    <text evidence="7">Bacterial outer membrane biogenesis; LPS lipid A biosynthesis.</text>
</comment>
<proteinExistence type="inferred from homology"/>
<dbReference type="PROSITE" id="PS00101">
    <property type="entry name" value="HEXAPEP_TRANSFERASES"/>
    <property type="match status" value="1"/>
</dbReference>
<evidence type="ECO:0000256" key="3">
    <source>
        <dbReference type="ARBA" id="ARBA00022679"/>
    </source>
</evidence>
<dbReference type="GO" id="GO:0009245">
    <property type="term" value="P:lipid A biosynthetic process"/>
    <property type="evidence" value="ECO:0007669"/>
    <property type="project" value="UniProtKB-UniRule"/>
</dbReference>
<dbReference type="HAMAP" id="MF_00523">
    <property type="entry name" value="LpxD"/>
    <property type="match status" value="1"/>
</dbReference>
<evidence type="ECO:0000313" key="9">
    <source>
        <dbReference type="EMBL" id="HGU33132.1"/>
    </source>
</evidence>
<keyword evidence="6 7" id="KW-0012">Acyltransferase</keyword>
<dbReference type="NCBIfam" id="NF002060">
    <property type="entry name" value="PRK00892.1"/>
    <property type="match status" value="1"/>
</dbReference>
<comment type="similarity">
    <text evidence="7">Belongs to the transferase hexapeptide repeat family. LpxD subfamily.</text>
</comment>
<dbReference type="PANTHER" id="PTHR43378:SF2">
    <property type="entry name" value="UDP-3-O-ACYLGLUCOSAMINE N-ACYLTRANSFERASE 1, MITOCHONDRIAL-RELATED"/>
    <property type="match status" value="1"/>
</dbReference>
<feature type="active site" description="Proton acceptor" evidence="7">
    <location>
        <position position="238"/>
    </location>
</feature>
<keyword evidence="3 7" id="KW-0808">Transferase</keyword>
<dbReference type="InterPro" id="IPR020573">
    <property type="entry name" value="UDP_GlcNAc_AcTrfase_non-rep"/>
</dbReference>
<evidence type="ECO:0000256" key="5">
    <source>
        <dbReference type="ARBA" id="ARBA00023098"/>
    </source>
</evidence>
<dbReference type="GO" id="GO:0016410">
    <property type="term" value="F:N-acyltransferase activity"/>
    <property type="evidence" value="ECO:0007669"/>
    <property type="project" value="InterPro"/>
</dbReference>
<comment type="caution">
    <text evidence="9">The sequence shown here is derived from an EMBL/GenBank/DDBJ whole genome shotgun (WGS) entry which is preliminary data.</text>
</comment>
<dbReference type="NCBIfam" id="TIGR01853">
    <property type="entry name" value="lipid_A_lpxD"/>
    <property type="match status" value="1"/>
</dbReference>
<evidence type="ECO:0000256" key="1">
    <source>
        <dbReference type="ARBA" id="ARBA00022516"/>
    </source>
</evidence>
<feature type="domain" description="UDP-3-O-[3-hydroxymyristoyl] glucosamine N-acyltransferase non-repeat region" evidence="8">
    <location>
        <begin position="22"/>
        <end position="87"/>
    </location>
</feature>
<comment type="function">
    <text evidence="7">Catalyzes the N-acylation of UDP-3-O-acylglucosamine using 3-hydroxyacyl-ACP as the acyl donor. Is involved in the biosynthesis of lipid A, a phosphorylated glycolipid that anchors the lipopolysaccharide to the outer membrane of the cell.</text>
</comment>
<keyword evidence="4 7" id="KW-0677">Repeat</keyword>
<dbReference type="UniPathway" id="UPA00973"/>
<evidence type="ECO:0000256" key="7">
    <source>
        <dbReference type="HAMAP-Rule" id="MF_00523"/>
    </source>
</evidence>
<dbReference type="InterPro" id="IPR018357">
    <property type="entry name" value="Hexapep_transf_CS"/>
</dbReference>
<accession>A0A7C4RRR7</accession>
<comment type="catalytic activity">
    <reaction evidence="7">
        <text>a UDP-3-O-[(3R)-3-hydroxyacyl]-alpha-D-glucosamine + a (3R)-hydroxyacyl-[ACP] = a UDP-2-N,3-O-bis[(3R)-3-hydroxyacyl]-alpha-D-glucosamine + holo-[ACP] + H(+)</text>
        <dbReference type="Rhea" id="RHEA:53836"/>
        <dbReference type="Rhea" id="RHEA-COMP:9685"/>
        <dbReference type="Rhea" id="RHEA-COMP:9945"/>
        <dbReference type="ChEBI" id="CHEBI:15378"/>
        <dbReference type="ChEBI" id="CHEBI:64479"/>
        <dbReference type="ChEBI" id="CHEBI:78827"/>
        <dbReference type="ChEBI" id="CHEBI:137740"/>
        <dbReference type="ChEBI" id="CHEBI:137748"/>
        <dbReference type="EC" id="2.3.1.191"/>
    </reaction>
</comment>
<evidence type="ECO:0000256" key="2">
    <source>
        <dbReference type="ARBA" id="ARBA00022556"/>
    </source>
</evidence>
<dbReference type="InterPro" id="IPR007691">
    <property type="entry name" value="LpxD"/>
</dbReference>
<dbReference type="InterPro" id="IPR011004">
    <property type="entry name" value="Trimer_LpxA-like_sf"/>
</dbReference>
<dbReference type="CDD" id="cd03352">
    <property type="entry name" value="LbH_LpxD"/>
    <property type="match status" value="1"/>
</dbReference>
<organism evidence="9">
    <name type="scientific">Desulfatirhabdium butyrativorans</name>
    <dbReference type="NCBI Taxonomy" id="340467"/>
    <lineage>
        <taxon>Bacteria</taxon>
        <taxon>Pseudomonadati</taxon>
        <taxon>Thermodesulfobacteriota</taxon>
        <taxon>Desulfobacteria</taxon>
        <taxon>Desulfobacterales</taxon>
        <taxon>Desulfatirhabdiaceae</taxon>
        <taxon>Desulfatirhabdium</taxon>
    </lineage>
</organism>
<dbReference type="EMBL" id="DSUH01000228">
    <property type="protein sequence ID" value="HGU33132.1"/>
    <property type="molecule type" value="Genomic_DNA"/>
</dbReference>
<dbReference type="Gene3D" id="3.40.1390.10">
    <property type="entry name" value="MurE/MurF, N-terminal domain"/>
    <property type="match status" value="1"/>
</dbReference>
<dbReference type="EC" id="2.3.1.191" evidence="7"/>
<name>A0A7C4RRR7_9BACT</name>
<dbReference type="Gene3D" id="2.160.10.10">
    <property type="entry name" value="Hexapeptide repeat proteins"/>
    <property type="match status" value="1"/>
</dbReference>
<dbReference type="Pfam" id="PF04613">
    <property type="entry name" value="LpxD"/>
    <property type="match status" value="1"/>
</dbReference>
<dbReference type="SUPFAM" id="SSF51161">
    <property type="entry name" value="Trimeric LpxA-like enzymes"/>
    <property type="match status" value="1"/>
</dbReference>
<dbReference type="InterPro" id="IPR001451">
    <property type="entry name" value="Hexapep"/>
</dbReference>
<dbReference type="AlphaFoldDB" id="A0A7C4RRR7"/>
<dbReference type="PANTHER" id="PTHR43378">
    <property type="entry name" value="UDP-3-O-ACYLGLUCOSAMINE N-ACYLTRANSFERASE"/>
    <property type="match status" value="1"/>
</dbReference>